<name>A0A7V8FPQ0_9BURK</name>
<proteinExistence type="predicted"/>
<reference evidence="2" key="1">
    <citation type="journal article" date="2020" name="MBio">
        <title>Horizontal gene transfer to a defensive symbiont with a reduced genome amongst a multipartite beetle microbiome.</title>
        <authorList>
            <person name="Waterworth S.C."/>
            <person name="Florez L.V."/>
            <person name="Rees E.R."/>
            <person name="Hertweck C."/>
            <person name="Kaltenpoth M."/>
            <person name="Kwan J.C."/>
        </authorList>
    </citation>
    <scope>NUCLEOTIDE SEQUENCE [LARGE SCALE GENOMIC DNA]</scope>
</reference>
<dbReference type="EMBL" id="WNDQ01000017">
    <property type="protein sequence ID" value="KAF1021855.1"/>
    <property type="molecule type" value="Genomic_DNA"/>
</dbReference>
<evidence type="ECO:0000313" key="1">
    <source>
        <dbReference type="EMBL" id="KAF1021855.1"/>
    </source>
</evidence>
<sequence>MKTRYIHRAAVQARQTKTQVGPTPFAIAANRAAKLQPDELAAIIRPTTASINALIAGQGTHDDWSITRGAHLIALAIERSGIVCGQLPALDQAGQTLGAIFARAVDGGQWHAPAVTAIEAQALLFLRDLFRGQLQHVSRGELSRISKKAEAQLRAQGLHIERKAA</sequence>
<comment type="caution">
    <text evidence="1">The sequence shown here is derived from an EMBL/GenBank/DDBJ whole genome shotgun (WGS) entry which is preliminary data.</text>
</comment>
<dbReference type="Proteomes" id="UP000461670">
    <property type="component" value="Unassembled WGS sequence"/>
</dbReference>
<organism evidence="1 2">
    <name type="scientific">Paracidovorax wautersii</name>
    <dbReference type="NCBI Taxonomy" id="1177982"/>
    <lineage>
        <taxon>Bacteria</taxon>
        <taxon>Pseudomonadati</taxon>
        <taxon>Pseudomonadota</taxon>
        <taxon>Betaproteobacteria</taxon>
        <taxon>Burkholderiales</taxon>
        <taxon>Comamonadaceae</taxon>
        <taxon>Paracidovorax</taxon>
    </lineage>
</organism>
<evidence type="ECO:0000313" key="2">
    <source>
        <dbReference type="Proteomes" id="UP000461670"/>
    </source>
</evidence>
<protein>
    <submittedName>
        <fullName evidence="1">Uncharacterized protein</fullName>
    </submittedName>
</protein>
<accession>A0A7V8FPQ0</accession>
<dbReference type="AlphaFoldDB" id="A0A7V8FPQ0"/>
<gene>
    <name evidence="1" type="ORF">GAK30_01544</name>
</gene>